<keyword evidence="4" id="KW-1185">Reference proteome</keyword>
<evidence type="ECO:0008006" key="5">
    <source>
        <dbReference type="Google" id="ProtNLM"/>
    </source>
</evidence>
<evidence type="ECO:0000313" key="3">
    <source>
        <dbReference type="EMBL" id="KAJ8069426.1"/>
    </source>
</evidence>
<dbReference type="SUPFAM" id="SSF103473">
    <property type="entry name" value="MFS general substrate transporter"/>
    <property type="match status" value="1"/>
</dbReference>
<gene>
    <name evidence="3" type="ORF">OCU04_003080</name>
</gene>
<reference evidence="3" key="1">
    <citation type="submission" date="2022-11" db="EMBL/GenBank/DDBJ databases">
        <title>Genome Resource of Sclerotinia nivalis Strain SnTB1, a Plant Pathogen Isolated from American Ginseng.</title>
        <authorList>
            <person name="Fan S."/>
        </authorList>
    </citation>
    <scope>NUCLEOTIDE SEQUENCE</scope>
    <source>
        <strain evidence="3">SnTB1</strain>
    </source>
</reference>
<evidence type="ECO:0000313" key="4">
    <source>
        <dbReference type="Proteomes" id="UP001152300"/>
    </source>
</evidence>
<organism evidence="3 4">
    <name type="scientific">Sclerotinia nivalis</name>
    <dbReference type="NCBI Taxonomy" id="352851"/>
    <lineage>
        <taxon>Eukaryota</taxon>
        <taxon>Fungi</taxon>
        <taxon>Dikarya</taxon>
        <taxon>Ascomycota</taxon>
        <taxon>Pezizomycotina</taxon>
        <taxon>Leotiomycetes</taxon>
        <taxon>Helotiales</taxon>
        <taxon>Sclerotiniaceae</taxon>
        <taxon>Sclerotinia</taxon>
    </lineage>
</organism>
<keyword evidence="2" id="KW-1133">Transmembrane helix</keyword>
<feature type="region of interest" description="Disordered" evidence="1">
    <location>
        <begin position="1"/>
        <end position="28"/>
    </location>
</feature>
<dbReference type="EMBL" id="JAPEIS010000002">
    <property type="protein sequence ID" value="KAJ8069426.1"/>
    <property type="molecule type" value="Genomic_DNA"/>
</dbReference>
<dbReference type="Proteomes" id="UP001152300">
    <property type="component" value="Unassembled WGS sequence"/>
</dbReference>
<evidence type="ECO:0000256" key="2">
    <source>
        <dbReference type="SAM" id="Phobius"/>
    </source>
</evidence>
<keyword evidence="2" id="KW-0812">Transmembrane</keyword>
<feature type="compositionally biased region" description="Polar residues" evidence="1">
    <location>
        <begin position="15"/>
        <end position="25"/>
    </location>
</feature>
<accession>A0A9X0AUY4</accession>
<dbReference type="AlphaFoldDB" id="A0A9X0AUY4"/>
<dbReference type="InterPro" id="IPR036259">
    <property type="entry name" value="MFS_trans_sf"/>
</dbReference>
<dbReference type="OrthoDB" id="5403280at2759"/>
<comment type="caution">
    <text evidence="3">The sequence shown here is derived from an EMBL/GenBank/DDBJ whole genome shotgun (WGS) entry which is preliminary data.</text>
</comment>
<sequence>MEELRTGENEIQIAGSHTEQPIQSPNPEPTIVTWNGLLGPQDPFNWSLRKKWLVITLAFLASFISSMNGTIISVAHNPINKEFGISDSHFPNSY</sequence>
<name>A0A9X0AUY4_9HELO</name>
<keyword evidence="2" id="KW-0472">Membrane</keyword>
<feature type="transmembrane region" description="Helical" evidence="2">
    <location>
        <begin position="52"/>
        <end position="75"/>
    </location>
</feature>
<evidence type="ECO:0000256" key="1">
    <source>
        <dbReference type="SAM" id="MobiDB-lite"/>
    </source>
</evidence>
<protein>
    <recommendedName>
        <fullName evidence="5">Major facilitator superfamily (MFS) profile domain-containing protein</fullName>
    </recommendedName>
</protein>
<proteinExistence type="predicted"/>